<organism evidence="1 2">
    <name type="scientific">Rhabditophanes sp. KR3021</name>
    <dbReference type="NCBI Taxonomy" id="114890"/>
    <lineage>
        <taxon>Eukaryota</taxon>
        <taxon>Metazoa</taxon>
        <taxon>Ecdysozoa</taxon>
        <taxon>Nematoda</taxon>
        <taxon>Chromadorea</taxon>
        <taxon>Rhabditida</taxon>
        <taxon>Tylenchina</taxon>
        <taxon>Panagrolaimomorpha</taxon>
        <taxon>Strongyloidoidea</taxon>
        <taxon>Alloionematidae</taxon>
        <taxon>Rhabditophanes</taxon>
    </lineage>
</organism>
<protein>
    <submittedName>
        <fullName evidence="2">Amino acid transporter</fullName>
    </submittedName>
</protein>
<reference evidence="2" key="1">
    <citation type="submission" date="2016-11" db="UniProtKB">
        <authorList>
            <consortium name="WormBaseParasite"/>
        </authorList>
    </citation>
    <scope>IDENTIFICATION</scope>
    <source>
        <strain evidence="2">KR3021</strain>
    </source>
</reference>
<evidence type="ECO:0000313" key="1">
    <source>
        <dbReference type="Proteomes" id="UP000095286"/>
    </source>
</evidence>
<dbReference type="WBParaSite" id="RSKR_0000848100.1">
    <property type="protein sequence ID" value="RSKR_0000848100.1"/>
    <property type="gene ID" value="RSKR_0000848100"/>
</dbReference>
<proteinExistence type="predicted"/>
<name>A0AC35U7V8_9BILA</name>
<dbReference type="Proteomes" id="UP000095286">
    <property type="component" value="Unplaced"/>
</dbReference>
<evidence type="ECO:0000313" key="2">
    <source>
        <dbReference type="WBParaSite" id="RSKR_0000848100.1"/>
    </source>
</evidence>
<sequence length="541" mass="59481">MKNDLLLVMTIESVVIGVVLGFMIRPFKASNDLISLIGFPGEIFMQIVEMMILPLIISSVISALAQITSKDAGKIGLITVVYYMTTTFLSTFIGIVIVSSIHPGDPSLIHSWGEGTLDDTELSPMDTFLDQIRNMFPENIIQATFQQVQTVYEPVKARVHKVSGGLNDTIISNITEKIDMKPTLIYTNEMNVLGLIVFCTGFGVILSVLGEQARLMINFFVVLDAIIMRWISALMWCYPIGILSLVCKNIVVIDNLTETAQALAMYVVTVICGLMIHSLLTLPLLYFLVTRESPFVFMTGMLQALATAFGTASSGATLPVTFRSMEDNLKIDRRITRFVLPLGATITMDGTALYEAVAVIFIAQLHAIKLSVFDLLTISVTTTVASIGSGSVPAGLDTIRVVLTTVGLPAKDMGLLMTVDWLLDRIRTSVNVLGDGFGAGIIHHLVKDSLQQSDEAELMRQLANDPNMELPTFITPTINQDPEEPRQNTSSTLQPPHQKLGPRLSRSASESLVKHTLNTKKYSRNEQERTSLLYVNKEFTV</sequence>
<accession>A0AC35U7V8</accession>